<proteinExistence type="predicted"/>
<dbReference type="EMBL" id="JBBWWR010000020">
    <property type="protein sequence ID" value="KAK8939289.1"/>
    <property type="molecule type" value="Genomic_DNA"/>
</dbReference>
<protein>
    <submittedName>
        <fullName evidence="2">Uncharacterized protein</fullName>
    </submittedName>
</protein>
<comment type="caution">
    <text evidence="2">The sequence shown here is derived from an EMBL/GenBank/DDBJ whole genome shotgun (WGS) entry which is preliminary data.</text>
</comment>
<feature type="region of interest" description="Disordered" evidence="1">
    <location>
        <begin position="57"/>
        <end position="80"/>
    </location>
</feature>
<reference evidence="2 3" key="1">
    <citation type="journal article" date="2022" name="Nat. Plants">
        <title>Genomes of leafy and leafless Platanthera orchids illuminate the evolution of mycoheterotrophy.</title>
        <authorList>
            <person name="Li M.H."/>
            <person name="Liu K.W."/>
            <person name="Li Z."/>
            <person name="Lu H.C."/>
            <person name="Ye Q.L."/>
            <person name="Zhang D."/>
            <person name="Wang J.Y."/>
            <person name="Li Y.F."/>
            <person name="Zhong Z.M."/>
            <person name="Liu X."/>
            <person name="Yu X."/>
            <person name="Liu D.K."/>
            <person name="Tu X.D."/>
            <person name="Liu B."/>
            <person name="Hao Y."/>
            <person name="Liao X.Y."/>
            <person name="Jiang Y.T."/>
            <person name="Sun W.H."/>
            <person name="Chen J."/>
            <person name="Chen Y.Q."/>
            <person name="Ai Y."/>
            <person name="Zhai J.W."/>
            <person name="Wu S.S."/>
            <person name="Zhou Z."/>
            <person name="Hsiao Y.Y."/>
            <person name="Wu W.L."/>
            <person name="Chen Y.Y."/>
            <person name="Lin Y.F."/>
            <person name="Hsu J.L."/>
            <person name="Li C.Y."/>
            <person name="Wang Z.W."/>
            <person name="Zhao X."/>
            <person name="Zhong W.Y."/>
            <person name="Ma X.K."/>
            <person name="Ma L."/>
            <person name="Huang J."/>
            <person name="Chen G.Z."/>
            <person name="Huang M.Z."/>
            <person name="Huang L."/>
            <person name="Peng D.H."/>
            <person name="Luo Y.B."/>
            <person name="Zou S.Q."/>
            <person name="Chen S.P."/>
            <person name="Lan S."/>
            <person name="Tsai W.C."/>
            <person name="Van de Peer Y."/>
            <person name="Liu Z.J."/>
        </authorList>
    </citation>
    <scope>NUCLEOTIDE SEQUENCE [LARGE SCALE GENOMIC DNA]</scope>
    <source>
        <strain evidence="2">Lor288</strain>
    </source>
</reference>
<keyword evidence="3" id="KW-1185">Reference proteome</keyword>
<evidence type="ECO:0000313" key="2">
    <source>
        <dbReference type="EMBL" id="KAK8939289.1"/>
    </source>
</evidence>
<evidence type="ECO:0000313" key="3">
    <source>
        <dbReference type="Proteomes" id="UP001412067"/>
    </source>
</evidence>
<gene>
    <name evidence="2" type="ORF">KSP40_PGU004109</name>
</gene>
<evidence type="ECO:0000256" key="1">
    <source>
        <dbReference type="SAM" id="MobiDB-lite"/>
    </source>
</evidence>
<organism evidence="2 3">
    <name type="scientific">Platanthera guangdongensis</name>
    <dbReference type="NCBI Taxonomy" id="2320717"/>
    <lineage>
        <taxon>Eukaryota</taxon>
        <taxon>Viridiplantae</taxon>
        <taxon>Streptophyta</taxon>
        <taxon>Embryophyta</taxon>
        <taxon>Tracheophyta</taxon>
        <taxon>Spermatophyta</taxon>
        <taxon>Magnoliopsida</taxon>
        <taxon>Liliopsida</taxon>
        <taxon>Asparagales</taxon>
        <taxon>Orchidaceae</taxon>
        <taxon>Orchidoideae</taxon>
        <taxon>Orchideae</taxon>
        <taxon>Orchidinae</taxon>
        <taxon>Platanthera</taxon>
    </lineage>
</organism>
<accession>A0ABR2LEB5</accession>
<dbReference type="Proteomes" id="UP001412067">
    <property type="component" value="Unassembled WGS sequence"/>
</dbReference>
<sequence>MGRAFRPHSNAIIPGYTRQIRRVMAKTLNVVDFVAALTVFERVAETFISFVVTQQARQTATSPGDLPPGRPTVRDKPVHPTGDGLLWWGLPTQPDPSVCQVTQMATNSPVRQQFTDSVTACL</sequence>
<name>A0ABR2LEB5_9ASPA</name>